<dbReference type="Gene3D" id="1.20.1440.180">
    <property type="entry name" value="KEN domain"/>
    <property type="match status" value="1"/>
</dbReference>
<dbReference type="InterPro" id="IPR036770">
    <property type="entry name" value="Ankyrin_rpt-contain_sf"/>
</dbReference>
<feature type="repeat" description="ANK" evidence="24">
    <location>
        <begin position="167"/>
        <end position="200"/>
    </location>
</feature>
<comment type="cofactor">
    <cofactor evidence="2">
        <name>Mg(2+)</name>
        <dbReference type="ChEBI" id="CHEBI:18420"/>
    </cofactor>
</comment>
<comment type="subcellular location">
    <subcellularLocation>
        <location evidence="4">Cytoplasm</location>
    </subcellularLocation>
    <subcellularLocation>
        <location evidence="3">Mitochondrion</location>
    </subcellularLocation>
</comment>
<evidence type="ECO:0000256" key="12">
    <source>
        <dbReference type="ARBA" id="ARBA00022801"/>
    </source>
</evidence>
<evidence type="ECO:0000256" key="13">
    <source>
        <dbReference type="ARBA" id="ARBA00022833"/>
    </source>
</evidence>
<evidence type="ECO:0000256" key="21">
    <source>
        <dbReference type="ARBA" id="ARBA00072561"/>
    </source>
</evidence>
<dbReference type="STRING" id="9516.ENSCCAP00000028953"/>
<evidence type="ECO:0000313" key="29">
    <source>
        <dbReference type="Proteomes" id="UP000233040"/>
    </source>
</evidence>
<dbReference type="GO" id="GO:0016787">
    <property type="term" value="F:hydrolase activity"/>
    <property type="evidence" value="ECO:0007669"/>
    <property type="project" value="UniProtKB-KW"/>
</dbReference>
<dbReference type="KEGG" id="cimi:108301342"/>
<evidence type="ECO:0000259" key="27">
    <source>
        <dbReference type="PROSITE" id="PS51392"/>
    </source>
</evidence>
<evidence type="ECO:0000256" key="7">
    <source>
        <dbReference type="ARBA" id="ARBA00022723"/>
    </source>
</evidence>
<keyword evidence="13" id="KW-0862">Zinc</keyword>
<feature type="region of interest" description="Disordered" evidence="25">
    <location>
        <begin position="1"/>
        <end position="21"/>
    </location>
</feature>
<dbReference type="GO" id="GO:0045071">
    <property type="term" value="P:negative regulation of viral genome replication"/>
    <property type="evidence" value="ECO:0007669"/>
    <property type="project" value="Ensembl"/>
</dbReference>
<dbReference type="PROSITE" id="PS50297">
    <property type="entry name" value="ANK_REP_REGION"/>
    <property type="match status" value="4"/>
</dbReference>
<dbReference type="Pfam" id="PF12796">
    <property type="entry name" value="Ank_2"/>
    <property type="match status" value="2"/>
</dbReference>
<dbReference type="Pfam" id="PF13637">
    <property type="entry name" value="Ank_4"/>
    <property type="match status" value="1"/>
</dbReference>
<dbReference type="PRINTS" id="PR01415">
    <property type="entry name" value="ANKYRIN"/>
</dbReference>
<evidence type="ECO:0000256" key="25">
    <source>
        <dbReference type="SAM" id="MobiDB-lite"/>
    </source>
</evidence>
<dbReference type="CDD" id="cd10423">
    <property type="entry name" value="RNase_RNase-L"/>
    <property type="match status" value="1"/>
</dbReference>
<dbReference type="InterPro" id="IPR038357">
    <property type="entry name" value="KEN_sf"/>
</dbReference>
<dbReference type="PROSITE" id="PS51392">
    <property type="entry name" value="KEN"/>
    <property type="match status" value="1"/>
</dbReference>
<evidence type="ECO:0000256" key="6">
    <source>
        <dbReference type="ARBA" id="ARBA00022722"/>
    </source>
</evidence>
<dbReference type="GO" id="GO:0004540">
    <property type="term" value="F:RNA nuclease activity"/>
    <property type="evidence" value="ECO:0007669"/>
    <property type="project" value="Ensembl"/>
</dbReference>
<accession>A0A2K5RLF3</accession>
<evidence type="ECO:0000256" key="22">
    <source>
        <dbReference type="ARBA" id="ARBA00078208"/>
    </source>
</evidence>
<dbReference type="GO" id="GO:0006397">
    <property type="term" value="P:mRNA processing"/>
    <property type="evidence" value="ECO:0007669"/>
    <property type="project" value="InterPro"/>
</dbReference>
<name>A0A2K5RLF3_CEBIM</name>
<dbReference type="GO" id="GO:0004672">
    <property type="term" value="F:protein kinase activity"/>
    <property type="evidence" value="ECO:0007669"/>
    <property type="project" value="InterPro"/>
</dbReference>
<dbReference type="InterPro" id="IPR002110">
    <property type="entry name" value="Ankyrin_rpt"/>
</dbReference>
<protein>
    <recommendedName>
        <fullName evidence="21">2-5A-dependent ribonuclease</fullName>
    </recommendedName>
    <alternativeName>
        <fullName evidence="22">Ribonuclease 4</fullName>
    </alternativeName>
    <alternativeName>
        <fullName evidence="23">Ribonuclease L</fullName>
    </alternativeName>
</protein>
<dbReference type="GO" id="GO:0045444">
    <property type="term" value="P:fat cell differentiation"/>
    <property type="evidence" value="ECO:0007669"/>
    <property type="project" value="Ensembl"/>
</dbReference>
<evidence type="ECO:0000259" key="26">
    <source>
        <dbReference type="PROSITE" id="PS50011"/>
    </source>
</evidence>
<dbReference type="FunFam" id="1.10.510.10:FF:000618">
    <property type="entry name" value="Ribonuclease L"/>
    <property type="match status" value="1"/>
</dbReference>
<evidence type="ECO:0000256" key="3">
    <source>
        <dbReference type="ARBA" id="ARBA00004173"/>
    </source>
</evidence>
<keyword evidence="8" id="KW-0677">Repeat</keyword>
<keyword evidence="6" id="KW-0540">Nuclease</keyword>
<reference evidence="28" key="2">
    <citation type="submission" date="2025-09" db="UniProtKB">
        <authorList>
            <consortium name="Ensembl"/>
        </authorList>
    </citation>
    <scope>IDENTIFICATION</scope>
</reference>
<evidence type="ECO:0000256" key="18">
    <source>
        <dbReference type="ARBA" id="ARBA00023128"/>
    </source>
</evidence>
<dbReference type="GO" id="GO:0051607">
    <property type="term" value="P:defense response to virus"/>
    <property type="evidence" value="ECO:0007669"/>
    <property type="project" value="UniProtKB-KW"/>
</dbReference>
<dbReference type="GO" id="GO:0003723">
    <property type="term" value="F:RNA binding"/>
    <property type="evidence" value="ECO:0007669"/>
    <property type="project" value="UniProtKB-KW"/>
</dbReference>
<dbReference type="GO" id="GO:0043021">
    <property type="term" value="F:ribonucleoprotein complex binding"/>
    <property type="evidence" value="ECO:0007669"/>
    <property type="project" value="Ensembl"/>
</dbReference>
<keyword evidence="5" id="KW-0963">Cytoplasm</keyword>
<dbReference type="GO" id="GO:0046326">
    <property type="term" value="P:positive regulation of D-glucose import"/>
    <property type="evidence" value="ECO:0007669"/>
    <property type="project" value="Ensembl"/>
</dbReference>
<dbReference type="SMART" id="SM00580">
    <property type="entry name" value="PUG"/>
    <property type="match status" value="1"/>
</dbReference>
<sequence length="742" mass="83620">METGDHKNLQEEPTSSSGRRATVEDNHLLIKAVQKGDVGLVQQLLDGGADVNFQEEAGGWTPLHNAVQMSREDIVELLLLHGADPVLRKKNGATPFIVAAIGGNVKLLELFLSKGADVNECDFYGFTAFMEAAAYGKVKALKFLHERGANVNLRRKTREDQERLKKGGATALMDAAEEGHEEVLKILLDEMGADVNACDNMGRNALIHALLSSHNRNVEATTHLLLDHGADVNVRGEKGKTPLILAVEKRHLGLVQRLLEEEHIEIDDTDSEGKTALLLAVELKLKEIAELLCSRGASTDCGDLVMIARRNYDSSLVKFLLDHGAKEHFHPPAEDWKPQSSRWGAALRDLHRIYRPMIGKLKFFIDDKYKIADTSEGGIYLGFYEKQEVAVKTFCEGSTRARQEVSCLQSSRENSNLVTFYGSESHRGHLFVCVTLCEQTLEAYLDVHRGEAVDNEEDKFARNVLSSIFKAVQELHLSCGYTHQDLQPQNILMNSKNAVHLADFDQSLKWTGDPQELQRDLEDLGRLVLYVVKKGSIPFEELKAQSNEEVVRLSPDEETKDLINHLFHPGAHVRDCLSDLLVHPFFWTWESRYRTLRNVGNESDIKTGKCGSEILKLLEPGPSEHSKSFDEWTTKINEYVMKKMNMFYKKRRRRCYQNTVGDLLKFIRNLGEHIDEENSKEIKLKIGDPSWHFQKTFPDLVIYVYAKLQNTEYRKHFPHTYSSNKPQCDGAGGASGLASPGC</sequence>
<comment type="cofactor">
    <cofactor evidence="1">
        <name>Mn(2+)</name>
        <dbReference type="ChEBI" id="CHEBI:29035"/>
    </cofactor>
</comment>
<feature type="domain" description="Protein kinase" evidence="26">
    <location>
        <begin position="365"/>
        <end position="586"/>
    </location>
</feature>
<dbReference type="GO" id="GO:0004519">
    <property type="term" value="F:endonuclease activity"/>
    <property type="evidence" value="ECO:0007669"/>
    <property type="project" value="UniProtKB-KW"/>
</dbReference>
<keyword evidence="14" id="KW-0067">ATP-binding</keyword>
<comment type="similarity">
    <text evidence="19">Belongs to the protein kinase superfamily.</text>
</comment>
<keyword evidence="10" id="KW-0255">Endonuclease</keyword>
<dbReference type="InterPro" id="IPR042745">
    <property type="entry name" value="RNase-L_RNase"/>
</dbReference>
<keyword evidence="16 24" id="KW-0040">ANK repeat</keyword>
<dbReference type="GO" id="GO:0043488">
    <property type="term" value="P:regulation of mRNA stability"/>
    <property type="evidence" value="ECO:0007669"/>
    <property type="project" value="Ensembl"/>
</dbReference>
<dbReference type="InterPro" id="IPR010513">
    <property type="entry name" value="KEN_dom"/>
</dbReference>
<feature type="repeat" description="ANK" evidence="24">
    <location>
        <begin position="58"/>
        <end position="90"/>
    </location>
</feature>
<dbReference type="Gene3D" id="1.25.40.20">
    <property type="entry name" value="Ankyrin repeat-containing domain"/>
    <property type="match status" value="1"/>
</dbReference>
<dbReference type="PANTHER" id="PTHR24141">
    <property type="entry name" value="2-5A-DEPENDENT RIBONUCLEASE"/>
    <property type="match status" value="1"/>
</dbReference>
<keyword evidence="29" id="KW-1185">Reference proteome</keyword>
<dbReference type="SMART" id="SM00248">
    <property type="entry name" value="ANK"/>
    <property type="match status" value="8"/>
</dbReference>
<evidence type="ECO:0000256" key="10">
    <source>
        <dbReference type="ARBA" id="ARBA00022759"/>
    </source>
</evidence>
<evidence type="ECO:0000256" key="16">
    <source>
        <dbReference type="ARBA" id="ARBA00023043"/>
    </source>
</evidence>
<evidence type="ECO:0000256" key="17">
    <source>
        <dbReference type="ARBA" id="ARBA00023118"/>
    </source>
</evidence>
<dbReference type="SUPFAM" id="SSF48403">
    <property type="entry name" value="Ankyrin repeat"/>
    <property type="match status" value="1"/>
</dbReference>
<evidence type="ECO:0000256" key="4">
    <source>
        <dbReference type="ARBA" id="ARBA00004496"/>
    </source>
</evidence>
<evidence type="ECO:0000256" key="24">
    <source>
        <dbReference type="PROSITE-ProRule" id="PRU00023"/>
    </source>
</evidence>
<dbReference type="SMART" id="SM00220">
    <property type="entry name" value="S_TKc"/>
    <property type="match status" value="1"/>
</dbReference>
<proteinExistence type="inferred from homology"/>
<dbReference type="InterPro" id="IPR000719">
    <property type="entry name" value="Prot_kinase_dom"/>
</dbReference>
<dbReference type="FunFam" id="1.20.1440.180:FF:000003">
    <property type="entry name" value="Ribonuclease L"/>
    <property type="match status" value="1"/>
</dbReference>
<evidence type="ECO:0000256" key="14">
    <source>
        <dbReference type="ARBA" id="ARBA00022840"/>
    </source>
</evidence>
<keyword evidence="11" id="KW-0863">Zinc-finger</keyword>
<gene>
    <name evidence="28" type="primary">RNASEL</name>
</gene>
<dbReference type="FunFam" id="1.25.40.20:FF:000231">
    <property type="entry name" value="2-5A-dependent ribonuclease"/>
    <property type="match status" value="1"/>
</dbReference>
<evidence type="ECO:0000256" key="23">
    <source>
        <dbReference type="ARBA" id="ARBA00078400"/>
    </source>
</evidence>
<evidence type="ECO:0000256" key="8">
    <source>
        <dbReference type="ARBA" id="ARBA00022737"/>
    </source>
</evidence>
<dbReference type="Pfam" id="PF06479">
    <property type="entry name" value="Ribonuc_2-5A"/>
    <property type="match status" value="1"/>
</dbReference>
<evidence type="ECO:0000256" key="5">
    <source>
        <dbReference type="ARBA" id="ARBA00022490"/>
    </source>
</evidence>
<dbReference type="Gene3D" id="1.10.510.10">
    <property type="entry name" value="Transferase(Phosphotransferase) domain 1"/>
    <property type="match status" value="1"/>
</dbReference>
<comment type="subunit">
    <text evidence="20">Monomer (inactive form) or homodimer. Interacts with ABCE1; this interaction inhibits the RNASEL.</text>
</comment>
<feature type="domain" description="KEN" evidence="27">
    <location>
        <begin position="589"/>
        <end position="724"/>
    </location>
</feature>
<dbReference type="GO" id="GO:0005739">
    <property type="term" value="C:mitochondrion"/>
    <property type="evidence" value="ECO:0007669"/>
    <property type="project" value="UniProtKB-SubCell"/>
</dbReference>
<dbReference type="AlphaFoldDB" id="A0A2K5RLF3"/>
<evidence type="ECO:0000256" key="2">
    <source>
        <dbReference type="ARBA" id="ARBA00001946"/>
    </source>
</evidence>
<dbReference type="RefSeq" id="XP_017379973.1">
    <property type="nucleotide sequence ID" value="XM_017524484.2"/>
</dbReference>
<feature type="repeat" description="ANK" evidence="24">
    <location>
        <begin position="24"/>
        <end position="56"/>
    </location>
</feature>
<keyword evidence="9" id="KW-0547">Nucleotide-binding</keyword>
<keyword evidence="12" id="KW-0378">Hydrolase</keyword>
<dbReference type="GeneTree" id="ENSGT00940000161114"/>
<reference evidence="28" key="1">
    <citation type="submission" date="2025-08" db="UniProtKB">
        <authorList>
            <consortium name="Ensembl"/>
        </authorList>
    </citation>
    <scope>IDENTIFICATION</scope>
</reference>
<dbReference type="CTD" id="6041"/>
<dbReference type="Proteomes" id="UP000233040">
    <property type="component" value="Unassembled WGS sequence"/>
</dbReference>
<keyword evidence="18" id="KW-0496">Mitochondrion</keyword>
<keyword evidence="15" id="KW-0694">RNA-binding</keyword>
<dbReference type="Pfam" id="PF00023">
    <property type="entry name" value="Ank"/>
    <property type="match status" value="1"/>
</dbReference>
<dbReference type="GO" id="GO:0045944">
    <property type="term" value="P:positive regulation of transcription by RNA polymerase II"/>
    <property type="evidence" value="ECO:0007669"/>
    <property type="project" value="Ensembl"/>
</dbReference>
<evidence type="ECO:0000256" key="1">
    <source>
        <dbReference type="ARBA" id="ARBA00001936"/>
    </source>
</evidence>
<keyword evidence="17" id="KW-0051">Antiviral defense</keyword>
<evidence type="ECO:0000256" key="15">
    <source>
        <dbReference type="ARBA" id="ARBA00022884"/>
    </source>
</evidence>
<evidence type="ECO:0000313" key="28">
    <source>
        <dbReference type="Ensembl" id="ENSCCAP00000028953.1"/>
    </source>
</evidence>
<dbReference type="SUPFAM" id="SSF56112">
    <property type="entry name" value="Protein kinase-like (PK-like)"/>
    <property type="match status" value="1"/>
</dbReference>
<dbReference type="GeneID" id="108301342"/>
<feature type="repeat" description="ANK" evidence="24">
    <location>
        <begin position="272"/>
        <end position="304"/>
    </location>
</feature>
<organism evidence="28 29">
    <name type="scientific">Cebus imitator</name>
    <name type="common">Panamanian white-faced capuchin</name>
    <name type="synonym">Cebus capucinus imitator</name>
    <dbReference type="NCBI Taxonomy" id="2715852"/>
    <lineage>
        <taxon>Eukaryota</taxon>
        <taxon>Metazoa</taxon>
        <taxon>Chordata</taxon>
        <taxon>Craniata</taxon>
        <taxon>Vertebrata</taxon>
        <taxon>Euteleostomi</taxon>
        <taxon>Mammalia</taxon>
        <taxon>Eutheria</taxon>
        <taxon>Euarchontoglires</taxon>
        <taxon>Primates</taxon>
        <taxon>Haplorrhini</taxon>
        <taxon>Platyrrhini</taxon>
        <taxon>Cebidae</taxon>
        <taxon>Cebinae</taxon>
        <taxon>Cebus</taxon>
    </lineage>
</organism>
<keyword evidence="7" id="KW-0479">Metal-binding</keyword>
<dbReference type="PANTHER" id="PTHR24141:SF1">
    <property type="entry name" value="2-5A-DEPENDENT RIBONUCLEASE"/>
    <property type="match status" value="1"/>
</dbReference>
<dbReference type="GO" id="GO:0008270">
    <property type="term" value="F:zinc ion binding"/>
    <property type="evidence" value="ECO:0007669"/>
    <property type="project" value="UniProtKB-KW"/>
</dbReference>
<dbReference type="Pfam" id="PF00069">
    <property type="entry name" value="Pkinase"/>
    <property type="match status" value="1"/>
</dbReference>
<feature type="repeat" description="ANK" evidence="24">
    <location>
        <begin position="201"/>
        <end position="237"/>
    </location>
</feature>
<dbReference type="Ensembl" id="ENSCCAT00000046658.1">
    <property type="protein sequence ID" value="ENSCCAP00000028953.1"/>
    <property type="gene ID" value="ENSCCAG00000032500.1"/>
</dbReference>
<dbReference type="InterPro" id="IPR011009">
    <property type="entry name" value="Kinase-like_dom_sf"/>
</dbReference>
<dbReference type="PROSITE" id="PS50088">
    <property type="entry name" value="ANK_REPEAT"/>
    <property type="match status" value="7"/>
</dbReference>
<evidence type="ECO:0000256" key="19">
    <source>
        <dbReference type="ARBA" id="ARBA00038349"/>
    </source>
</evidence>
<evidence type="ECO:0000256" key="11">
    <source>
        <dbReference type="ARBA" id="ARBA00022771"/>
    </source>
</evidence>
<dbReference type="OMA" id="YGSESHK"/>
<dbReference type="GO" id="GO:0005524">
    <property type="term" value="F:ATP binding"/>
    <property type="evidence" value="ECO:0007669"/>
    <property type="project" value="UniProtKB-KW"/>
</dbReference>
<evidence type="ECO:0000256" key="9">
    <source>
        <dbReference type="ARBA" id="ARBA00022741"/>
    </source>
</evidence>
<feature type="compositionally biased region" description="Basic and acidic residues" evidence="25">
    <location>
        <begin position="1"/>
        <end position="10"/>
    </location>
</feature>
<dbReference type="PROSITE" id="PS50011">
    <property type="entry name" value="PROTEIN_KINASE_DOM"/>
    <property type="match status" value="1"/>
</dbReference>
<feature type="repeat" description="ANK" evidence="24">
    <location>
        <begin position="124"/>
        <end position="156"/>
    </location>
</feature>
<evidence type="ECO:0000256" key="20">
    <source>
        <dbReference type="ARBA" id="ARBA00062337"/>
    </source>
</evidence>
<feature type="repeat" description="ANK" evidence="24">
    <location>
        <begin position="91"/>
        <end position="123"/>
    </location>
</feature>